<accession>A0AAV3V612</accession>
<dbReference type="EMBL" id="BAEM01000053">
    <property type="protein sequence ID" value="GAC12078.1"/>
    <property type="molecule type" value="Genomic_DNA"/>
</dbReference>
<gene>
    <name evidence="2" type="ORF">GCHA_4152</name>
</gene>
<protein>
    <submittedName>
        <fullName evidence="2">Uncharacterized protein</fullName>
    </submittedName>
</protein>
<reference evidence="2 3" key="1">
    <citation type="journal article" date="2017" name="Antonie Van Leeuwenhoek">
        <title>Rhizobium rhizosphaerae sp. nov., a novel species isolated from rice rhizosphere.</title>
        <authorList>
            <person name="Zhao J.J."/>
            <person name="Zhang J."/>
            <person name="Zhang R.J."/>
            <person name="Zhang C.W."/>
            <person name="Yin H.Q."/>
            <person name="Zhang X.X."/>
        </authorList>
    </citation>
    <scope>NUCLEOTIDE SEQUENCE [LARGE SCALE GENOMIC DNA]</scope>
    <source>
        <strain evidence="2 3">S18K6</strain>
    </source>
</reference>
<dbReference type="Gene3D" id="2.60.120.260">
    <property type="entry name" value="Galactose-binding domain-like"/>
    <property type="match status" value="1"/>
</dbReference>
<evidence type="ECO:0000313" key="2">
    <source>
        <dbReference type="EMBL" id="GAC12078.1"/>
    </source>
</evidence>
<evidence type="ECO:0000256" key="1">
    <source>
        <dbReference type="SAM" id="SignalP"/>
    </source>
</evidence>
<organism evidence="2 3">
    <name type="scientific">Paraglaciecola chathamensis S18K6</name>
    <dbReference type="NCBI Taxonomy" id="1127672"/>
    <lineage>
        <taxon>Bacteria</taxon>
        <taxon>Pseudomonadati</taxon>
        <taxon>Pseudomonadota</taxon>
        <taxon>Gammaproteobacteria</taxon>
        <taxon>Alteromonadales</taxon>
        <taxon>Alteromonadaceae</taxon>
        <taxon>Paraglaciecola</taxon>
    </lineage>
</organism>
<dbReference type="AlphaFoldDB" id="A0AAV3V612"/>
<feature type="chain" id="PRO_5043450127" evidence="1">
    <location>
        <begin position="22"/>
        <end position="711"/>
    </location>
</feature>
<proteinExistence type="predicted"/>
<sequence>MKSIPKTKFLLASVACSVITACGGSSGGSSTPEVSSNAPTHGGDIVLSYSEKDPFKRLFLLGTPTGEDSGEGVATDMDGDILRINNISSNLEDMTGFEIDGLYLGIRPSAIAPTLDTDESLTMSLTYDITDGSNTIARTATITIIGEDVAPEAEGDLVGNFTRDAGTAVLDLLRGVSDGDEEPLTAFNVEADSENPYTIPFTINENNELELDISSVESQIPDGEKVTFNYTYQVKDHRFEIDRNLVVNVLGVQDIPGAPLILNYFLEASANETDTVQVYDLTQDTVEREGDAIVINNLTLDGESELPYGVELDGNMLSVDPHAFFNEIENGQSKVLEFLFEVADDAGNTADGQRSLVVTLNGEQTNLVAAAGFNADFEDAQYVGPLDATNNTGGFVWGWAGWACPNPEITTTSARTGDYGLHMQGSFCHFELQNIVASLENDQKYAMSYWLNNTASNGANGNPYVPLFTTVPDGSSLDNRFWLGGRYFDQSLNTWMEHVQIIDTGDAGAWDGYETLPVHFGLLKYDESNAGGEHNIDDLNMVKYGHYDLAAHDMLVDNAGLFDDAQTVTSDGGTVEIRDVDDTQKLFVDTTGAADGVTVSLPVKAGAINTSGRYAVVMDAQLINHDTLHTAGESTVVLYELTLSNGTDSIAANGSGMTKGAEITTSDIIITEEFGRSAEIDWAEQTMSLNIKLSESDAQYYIDNVRLIAIP</sequence>
<feature type="signal peptide" evidence="1">
    <location>
        <begin position="1"/>
        <end position="21"/>
    </location>
</feature>
<keyword evidence="1" id="KW-0732">Signal</keyword>
<dbReference type="Proteomes" id="UP000006320">
    <property type="component" value="Unassembled WGS sequence"/>
</dbReference>
<name>A0AAV3V612_9ALTE</name>
<comment type="caution">
    <text evidence="2">The sequence shown here is derived from an EMBL/GenBank/DDBJ whole genome shotgun (WGS) entry which is preliminary data.</text>
</comment>
<dbReference type="RefSeq" id="WP_007991419.1">
    <property type="nucleotide sequence ID" value="NZ_BAEM01000053.1"/>
</dbReference>
<evidence type="ECO:0000313" key="3">
    <source>
        <dbReference type="Proteomes" id="UP000006320"/>
    </source>
</evidence>
<dbReference type="PROSITE" id="PS51257">
    <property type="entry name" value="PROKAR_LIPOPROTEIN"/>
    <property type="match status" value="1"/>
</dbReference>